<name>A0AC35UIB2_9BILA</name>
<protein>
    <submittedName>
        <fullName evidence="2">Clc-like protein</fullName>
    </submittedName>
</protein>
<dbReference type="WBParaSite" id="RSKR_0001167300.1">
    <property type="protein sequence ID" value="RSKR_0001167300.1"/>
    <property type="gene ID" value="RSKR_0001167300"/>
</dbReference>
<proteinExistence type="predicted"/>
<sequence>MLKRNPNFQCTILVPACICAVIGLILCFVSICTPSWQVVYLRELQQWVENGLWINCQTRPAGMYTCVYTFSESDYNFYTSSEVVNFRTPGKELWQRKLLIAILCAQLSGFLGLFSYCITFYQPASRCSSMFFTSSIGLACVINTVVCIIFSFYSHMVEYRFFHVSVSGIYEKHMGYSFVLQV</sequence>
<reference evidence="2" key="1">
    <citation type="submission" date="2016-11" db="UniProtKB">
        <authorList>
            <consortium name="WormBaseParasite"/>
        </authorList>
    </citation>
    <scope>IDENTIFICATION</scope>
    <source>
        <strain evidence="2">KR3021</strain>
    </source>
</reference>
<accession>A0AC35UIB2</accession>
<evidence type="ECO:0000313" key="1">
    <source>
        <dbReference type="Proteomes" id="UP000095286"/>
    </source>
</evidence>
<organism evidence="1 2">
    <name type="scientific">Rhabditophanes sp. KR3021</name>
    <dbReference type="NCBI Taxonomy" id="114890"/>
    <lineage>
        <taxon>Eukaryota</taxon>
        <taxon>Metazoa</taxon>
        <taxon>Ecdysozoa</taxon>
        <taxon>Nematoda</taxon>
        <taxon>Chromadorea</taxon>
        <taxon>Rhabditida</taxon>
        <taxon>Tylenchina</taxon>
        <taxon>Panagrolaimomorpha</taxon>
        <taxon>Strongyloidoidea</taxon>
        <taxon>Alloionematidae</taxon>
        <taxon>Rhabditophanes</taxon>
    </lineage>
</organism>
<evidence type="ECO:0000313" key="2">
    <source>
        <dbReference type="WBParaSite" id="RSKR_0001167300.1"/>
    </source>
</evidence>
<dbReference type="Proteomes" id="UP000095286">
    <property type="component" value="Unplaced"/>
</dbReference>